<dbReference type="InterPro" id="IPR045864">
    <property type="entry name" value="aa-tRNA-synth_II/BPL/LPL"/>
</dbReference>
<name>A0A061BDB2_RHOTO</name>
<evidence type="ECO:0000313" key="15">
    <source>
        <dbReference type="EMBL" id="CDR47948.1"/>
    </source>
</evidence>
<dbReference type="SUPFAM" id="SSF52954">
    <property type="entry name" value="Class II aaRS ABD-related"/>
    <property type="match status" value="1"/>
</dbReference>
<evidence type="ECO:0000256" key="6">
    <source>
        <dbReference type="ARBA" id="ARBA00022598"/>
    </source>
</evidence>
<keyword evidence="10" id="KW-0648">Protein biosynthesis</keyword>
<dbReference type="FunFam" id="3.30.930.10:FF:000010">
    <property type="entry name" value="Glycyl-tRNA synthetase 1"/>
    <property type="match status" value="1"/>
</dbReference>
<dbReference type="InterPro" id="IPR036621">
    <property type="entry name" value="Anticodon-bd_dom_sf"/>
</dbReference>
<dbReference type="Gene3D" id="3.30.930.10">
    <property type="entry name" value="Bira Bifunctional Protein, Domain 2"/>
    <property type="match status" value="1"/>
</dbReference>
<keyword evidence="8" id="KW-0547">Nucleotide-binding</keyword>
<dbReference type="InterPro" id="IPR027031">
    <property type="entry name" value="Gly-tRNA_synthase/POLG2"/>
</dbReference>
<dbReference type="FunFam" id="3.30.930.10:FF:000158">
    <property type="entry name" value="Glycyl-tRNA synthetase"/>
    <property type="match status" value="1"/>
</dbReference>
<dbReference type="GO" id="GO:0004820">
    <property type="term" value="F:glycine-tRNA ligase activity"/>
    <property type="evidence" value="ECO:0007669"/>
    <property type="project" value="UniProtKB-EC"/>
</dbReference>
<proteinExistence type="inferred from homology"/>
<dbReference type="Pfam" id="PF03129">
    <property type="entry name" value="HGTP_anticodon"/>
    <property type="match status" value="1"/>
</dbReference>
<dbReference type="SUPFAM" id="SSF55681">
    <property type="entry name" value="Class II aaRS and biotin synthetases"/>
    <property type="match status" value="1"/>
</dbReference>
<evidence type="ECO:0000256" key="13">
    <source>
        <dbReference type="ARBA" id="ARBA00051967"/>
    </source>
</evidence>
<reference evidence="15" key="1">
    <citation type="journal article" date="2014" name="Genome Announc.">
        <title>Draft genome sequence of Rhodosporidium toruloides CECT1137, an oleaginous yeast of biotechnological interest.</title>
        <authorList>
            <person name="Morin N."/>
            <person name="Calcas X."/>
            <person name="Devillers H."/>
            <person name="Durrens P."/>
            <person name="Sherman D.J."/>
            <person name="Nicaud J.-M."/>
            <person name="Neuveglise C."/>
        </authorList>
    </citation>
    <scope>NUCLEOTIDE SEQUENCE</scope>
    <source>
        <strain evidence="15">CECT1137</strain>
    </source>
</reference>
<gene>
    <name evidence="15" type="ORF">RHTO0S_15e04060g</name>
</gene>
<sequence length="691" mass="77384">MLRGLVQGTRTTLAATPFLTRPLTSSAALLARSKMSQPTSTTPVKDAHPFERSQLESLLIRRFFYAPAFEIYGGVKGLYDYGPPGSSLQANIIDTWRKHFIIEEEMLELDTTIMTLSDVLKTSGHVDKFTDWMVKDSKTNEVYRADHLIEGVLEARLKGDKEARGVKELQEEEDATAKKKKKKVKSVAVKLDDKVVEEYEQILAKIDNYTGAELGQLIREHKIVAPETGNEVTQPVEFNLMFDSNIGPTGQLKGYLRPETAQGHFVNFNRLLDFNNGRVPFASAQIGRSFRNEISPRSGLLRVREFTMAEIEHFVDPLDKAHERFESVKDIKLRLLPKDVQAEGRTDISEMTIGEAVKTGMVDNSTLGYFIARIYLFLTKIGINPARLRFRQHMANEMAHYAADCWDAEIETSYGWIECVGCADRSAYDLTVHSVKTQNKLVVRQALKEPRIVERNVPAIDKKAFGPLFKKDAKAIEEAINALSEEELVKAMQQLKEQQQATVKVNGQEFQVPANVLTITPTQIKEMVREFVPNVIEPSFGIGRILYSLLEHSFWARADDVNRGVLSLPPAVAPIKCLIVPLSSNSEFKPLVAQVSQKLRSLGIASRVDDSNASIGKRYARNDELGTPFGVTLDFASVKNNTMTLRERDTTLQLIGSIDEVIQVVSELCNGSLSWTDAQSRLQPYSGSQDA</sequence>
<comment type="catalytic activity">
    <reaction evidence="13">
        <text>2 ATP + H(+) = P(1),P(4)-bis(5'-adenosyl) tetraphosphate + diphosphate</text>
        <dbReference type="Rhea" id="RHEA:34935"/>
        <dbReference type="ChEBI" id="CHEBI:15378"/>
        <dbReference type="ChEBI" id="CHEBI:30616"/>
        <dbReference type="ChEBI" id="CHEBI:33019"/>
        <dbReference type="ChEBI" id="CHEBI:58141"/>
    </reaction>
</comment>
<dbReference type="Gene3D" id="3.30.40.230">
    <property type="match status" value="1"/>
</dbReference>
<dbReference type="OrthoDB" id="10267474at2759"/>
<dbReference type="FunFam" id="3.30.720.200:FF:000001">
    <property type="entry name" value="Glycine--tRNA ligase 2"/>
    <property type="match status" value="1"/>
</dbReference>
<keyword evidence="11" id="KW-0030">Aminoacyl-tRNA synthetase</keyword>
<dbReference type="EC" id="6.1.1.14" evidence="4"/>
<dbReference type="CDD" id="cd00858">
    <property type="entry name" value="GlyRS_anticodon"/>
    <property type="match status" value="1"/>
</dbReference>
<dbReference type="InterPro" id="IPR002315">
    <property type="entry name" value="tRNA-synt_gly"/>
</dbReference>
<evidence type="ECO:0000256" key="1">
    <source>
        <dbReference type="ARBA" id="ARBA00004496"/>
    </source>
</evidence>
<dbReference type="GO" id="GO:0005524">
    <property type="term" value="F:ATP binding"/>
    <property type="evidence" value="ECO:0007669"/>
    <property type="project" value="UniProtKB-KW"/>
</dbReference>
<evidence type="ECO:0000256" key="2">
    <source>
        <dbReference type="ARBA" id="ARBA00008226"/>
    </source>
</evidence>
<dbReference type="FunFam" id="3.40.50.800:FF:000004">
    <property type="entry name" value="Glycine--tRNA ligase 2"/>
    <property type="match status" value="1"/>
</dbReference>
<dbReference type="InterPro" id="IPR002314">
    <property type="entry name" value="aa-tRNA-synt_IIb"/>
</dbReference>
<evidence type="ECO:0000256" key="3">
    <source>
        <dbReference type="ARBA" id="ARBA00011738"/>
    </source>
</evidence>
<dbReference type="InterPro" id="IPR006195">
    <property type="entry name" value="aa-tRNA-synth_II"/>
</dbReference>
<dbReference type="PROSITE" id="PS50862">
    <property type="entry name" value="AA_TRNA_LIGASE_II"/>
    <property type="match status" value="1"/>
</dbReference>
<dbReference type="Gene3D" id="3.30.720.200">
    <property type="match status" value="1"/>
</dbReference>
<dbReference type="CDD" id="cd00774">
    <property type="entry name" value="GlyRS-like_core"/>
    <property type="match status" value="1"/>
</dbReference>
<evidence type="ECO:0000256" key="10">
    <source>
        <dbReference type="ARBA" id="ARBA00022917"/>
    </source>
</evidence>
<dbReference type="PRINTS" id="PR01043">
    <property type="entry name" value="TRNASYNTHGLY"/>
</dbReference>
<keyword evidence="5" id="KW-0963">Cytoplasm</keyword>
<dbReference type="InterPro" id="IPR033731">
    <property type="entry name" value="GlyRS-like_core"/>
</dbReference>
<keyword evidence="6" id="KW-0436">Ligase</keyword>
<comment type="subunit">
    <text evidence="3">Homodimer.</text>
</comment>
<dbReference type="Pfam" id="PF00587">
    <property type="entry name" value="tRNA-synt_2b"/>
    <property type="match status" value="1"/>
</dbReference>
<keyword evidence="9" id="KW-0067">ATP-binding</keyword>
<dbReference type="Gene3D" id="3.40.50.800">
    <property type="entry name" value="Anticodon-binding domain"/>
    <property type="match status" value="1"/>
</dbReference>
<comment type="similarity">
    <text evidence="2">Belongs to the class-II aminoacyl-tRNA synthetase family.</text>
</comment>
<dbReference type="InterPro" id="IPR004154">
    <property type="entry name" value="Anticodon-bd"/>
</dbReference>
<dbReference type="NCBIfam" id="TIGR00389">
    <property type="entry name" value="glyS_dimeric"/>
    <property type="match status" value="1"/>
</dbReference>
<dbReference type="GO" id="GO:0070150">
    <property type="term" value="P:mitochondrial glycyl-tRNA aminoacylation"/>
    <property type="evidence" value="ECO:0007669"/>
    <property type="project" value="TreeGrafter"/>
</dbReference>
<evidence type="ECO:0000256" key="8">
    <source>
        <dbReference type="ARBA" id="ARBA00022741"/>
    </source>
</evidence>
<organism evidence="15">
    <name type="scientific">Rhodotorula toruloides</name>
    <name type="common">Yeast</name>
    <name type="synonym">Rhodosporidium toruloides</name>
    <dbReference type="NCBI Taxonomy" id="5286"/>
    <lineage>
        <taxon>Eukaryota</taxon>
        <taxon>Fungi</taxon>
        <taxon>Dikarya</taxon>
        <taxon>Basidiomycota</taxon>
        <taxon>Pucciniomycotina</taxon>
        <taxon>Microbotryomycetes</taxon>
        <taxon>Sporidiobolales</taxon>
        <taxon>Sporidiobolaceae</taxon>
        <taxon>Rhodotorula</taxon>
    </lineage>
</organism>
<evidence type="ECO:0000256" key="7">
    <source>
        <dbReference type="ARBA" id="ARBA00022679"/>
    </source>
</evidence>
<evidence type="ECO:0000256" key="12">
    <source>
        <dbReference type="ARBA" id="ARBA00030057"/>
    </source>
</evidence>
<dbReference type="NCBIfam" id="NF003211">
    <property type="entry name" value="PRK04173.1"/>
    <property type="match status" value="1"/>
</dbReference>
<evidence type="ECO:0000256" key="4">
    <source>
        <dbReference type="ARBA" id="ARBA00012829"/>
    </source>
</evidence>
<dbReference type="PANTHER" id="PTHR10745:SF0">
    <property type="entry name" value="GLYCINE--TRNA LIGASE"/>
    <property type="match status" value="1"/>
</dbReference>
<dbReference type="PANTHER" id="PTHR10745">
    <property type="entry name" value="GLYCYL-TRNA SYNTHETASE/DNA POLYMERASE SUBUNIT GAMMA-2"/>
    <property type="match status" value="1"/>
</dbReference>
<dbReference type="EMBL" id="LK052950">
    <property type="protein sequence ID" value="CDR47948.1"/>
    <property type="molecule type" value="Genomic_DNA"/>
</dbReference>
<dbReference type="GO" id="GO:0016740">
    <property type="term" value="F:transferase activity"/>
    <property type="evidence" value="ECO:0007669"/>
    <property type="project" value="UniProtKB-KW"/>
</dbReference>
<feature type="domain" description="Aminoacyl-transfer RNA synthetases class-II family profile" evidence="14">
    <location>
        <begin position="255"/>
        <end position="574"/>
    </location>
</feature>
<comment type="subcellular location">
    <subcellularLocation>
        <location evidence="1">Cytoplasm</location>
    </subcellularLocation>
</comment>
<evidence type="ECO:0000256" key="11">
    <source>
        <dbReference type="ARBA" id="ARBA00023146"/>
    </source>
</evidence>
<evidence type="ECO:0000256" key="9">
    <source>
        <dbReference type="ARBA" id="ARBA00022840"/>
    </source>
</evidence>
<keyword evidence="7" id="KW-0808">Transferase</keyword>
<dbReference type="GO" id="GO:0005739">
    <property type="term" value="C:mitochondrion"/>
    <property type="evidence" value="ECO:0007669"/>
    <property type="project" value="TreeGrafter"/>
</dbReference>
<accession>A0A061BDB2</accession>
<protein>
    <recommendedName>
        <fullName evidence="4">glycine--tRNA ligase</fullName>
        <ecNumber evidence="4">6.1.1.14</ecNumber>
    </recommendedName>
    <alternativeName>
        <fullName evidence="12">Diadenosine tetraphosphate synthetase</fullName>
    </alternativeName>
</protein>
<evidence type="ECO:0000256" key="5">
    <source>
        <dbReference type="ARBA" id="ARBA00022490"/>
    </source>
</evidence>
<evidence type="ECO:0000259" key="14">
    <source>
        <dbReference type="PROSITE" id="PS50862"/>
    </source>
</evidence>
<dbReference type="AlphaFoldDB" id="A0A061BDB2"/>